<dbReference type="InterPro" id="IPR009027">
    <property type="entry name" value="Ribosomal_bL9/RNase_H1_N"/>
</dbReference>
<evidence type="ECO:0000256" key="2">
    <source>
        <dbReference type="ARBA" id="ARBA00022980"/>
    </source>
</evidence>
<dbReference type="InterPro" id="IPR020070">
    <property type="entry name" value="Ribosomal_bL9_N"/>
</dbReference>
<proteinExistence type="inferred from homology"/>
<evidence type="ECO:0000256" key="4">
    <source>
        <dbReference type="ARBA" id="ARBA00035194"/>
    </source>
</evidence>
<protein>
    <recommendedName>
        <fullName evidence="4">Large ribosomal subunit protein bL9m</fullName>
    </recommendedName>
    <alternativeName>
        <fullName evidence="5">39S ribosomal protein L9, mitochondrial</fullName>
    </alternativeName>
</protein>
<keyword evidence="3" id="KW-0687">Ribonucleoprotein</keyword>
<gene>
    <name evidence="7" type="ORF">PHAECO_LOCUS647</name>
</gene>
<evidence type="ECO:0000256" key="3">
    <source>
        <dbReference type="ARBA" id="ARBA00023274"/>
    </source>
</evidence>
<comment type="similarity">
    <text evidence="1">Belongs to the bacterial ribosomal protein bL9 family.</text>
</comment>
<evidence type="ECO:0000256" key="1">
    <source>
        <dbReference type="ARBA" id="ARBA00010605"/>
    </source>
</evidence>
<evidence type="ECO:0000259" key="6">
    <source>
        <dbReference type="Pfam" id="PF01281"/>
    </source>
</evidence>
<dbReference type="InterPro" id="IPR000244">
    <property type="entry name" value="Ribosomal_bL9"/>
</dbReference>
<name>A0A9P0GNP4_PHACE</name>
<dbReference type="GO" id="GO:0006412">
    <property type="term" value="P:translation"/>
    <property type="evidence" value="ECO:0007669"/>
    <property type="project" value="InterPro"/>
</dbReference>
<dbReference type="SUPFAM" id="SSF55658">
    <property type="entry name" value="L9 N-domain-like"/>
    <property type="match status" value="1"/>
</dbReference>
<dbReference type="GO" id="GO:0003735">
    <property type="term" value="F:structural constituent of ribosome"/>
    <property type="evidence" value="ECO:0007669"/>
    <property type="project" value="InterPro"/>
</dbReference>
<accession>A0A9P0GNP4</accession>
<organism evidence="7 8">
    <name type="scientific">Phaedon cochleariae</name>
    <name type="common">Mustard beetle</name>
    <dbReference type="NCBI Taxonomy" id="80249"/>
    <lineage>
        <taxon>Eukaryota</taxon>
        <taxon>Metazoa</taxon>
        <taxon>Ecdysozoa</taxon>
        <taxon>Arthropoda</taxon>
        <taxon>Hexapoda</taxon>
        <taxon>Insecta</taxon>
        <taxon>Pterygota</taxon>
        <taxon>Neoptera</taxon>
        <taxon>Endopterygota</taxon>
        <taxon>Coleoptera</taxon>
        <taxon>Polyphaga</taxon>
        <taxon>Cucujiformia</taxon>
        <taxon>Chrysomeloidea</taxon>
        <taxon>Chrysomelidae</taxon>
        <taxon>Chrysomelinae</taxon>
        <taxon>Chrysomelini</taxon>
        <taxon>Phaedon</taxon>
    </lineage>
</organism>
<evidence type="ECO:0000256" key="5">
    <source>
        <dbReference type="ARBA" id="ARBA00035381"/>
    </source>
</evidence>
<dbReference type="PANTHER" id="PTHR21368">
    <property type="entry name" value="50S RIBOSOMAL PROTEIN L9"/>
    <property type="match status" value="1"/>
</dbReference>
<keyword evidence="2" id="KW-0689">Ribosomal protein</keyword>
<dbReference type="Pfam" id="PF01281">
    <property type="entry name" value="Ribosomal_L9_N"/>
    <property type="match status" value="1"/>
</dbReference>
<dbReference type="AlphaFoldDB" id="A0A9P0GNP4"/>
<keyword evidence="8" id="KW-1185">Reference proteome</keyword>
<reference evidence="7" key="1">
    <citation type="submission" date="2022-01" db="EMBL/GenBank/DDBJ databases">
        <authorList>
            <person name="King R."/>
        </authorList>
    </citation>
    <scope>NUCLEOTIDE SEQUENCE</scope>
</reference>
<dbReference type="GO" id="GO:0005840">
    <property type="term" value="C:ribosome"/>
    <property type="evidence" value="ECO:0007669"/>
    <property type="project" value="UniProtKB-KW"/>
</dbReference>
<dbReference type="InterPro" id="IPR036935">
    <property type="entry name" value="Ribosomal_bL9_N_sf"/>
</dbReference>
<dbReference type="Gene3D" id="3.40.5.10">
    <property type="entry name" value="Ribosomal protein L9, N-terminal domain"/>
    <property type="match status" value="1"/>
</dbReference>
<dbReference type="OrthoDB" id="5555409at2759"/>
<feature type="domain" description="Ribosomal protein L9" evidence="6">
    <location>
        <begin position="76"/>
        <end position="121"/>
    </location>
</feature>
<dbReference type="EMBL" id="OU896707">
    <property type="protein sequence ID" value="CAH1117335.1"/>
    <property type="molecule type" value="Genomic_DNA"/>
</dbReference>
<evidence type="ECO:0000313" key="7">
    <source>
        <dbReference type="EMBL" id="CAH1117335.1"/>
    </source>
</evidence>
<evidence type="ECO:0000313" key="8">
    <source>
        <dbReference type="Proteomes" id="UP001153737"/>
    </source>
</evidence>
<sequence length="270" mass="30946">MWKTIGTSLSVISKQKDILQPAKELANQQLRTTYILRRKHPTQLHAKGENPKTLRSRHYIYEVVEDTTSVKHPNLDVILTSYVEGYGNVGDRVSVRPNFAYNNLLLPGLAVYASPENLEKFQNKQDDKDIIRYSSANALYTVKSLQRVLLSVIMNMEMPWTLKPWHISTSFRKCGYVVPEDTITLPEQPISGPNMDLENKEFAITVTINNKEKVDVRCRIHHWSTDISERIPHTPQFWETPSEPILPEQAPILEAIPPRPPAKNRSAQLN</sequence>
<reference evidence="7" key="2">
    <citation type="submission" date="2022-10" db="EMBL/GenBank/DDBJ databases">
        <authorList>
            <consortium name="ENA_rothamsted_submissions"/>
            <consortium name="culmorum"/>
            <person name="King R."/>
        </authorList>
    </citation>
    <scope>NUCLEOTIDE SEQUENCE</scope>
</reference>
<dbReference type="GO" id="GO:1990904">
    <property type="term" value="C:ribonucleoprotein complex"/>
    <property type="evidence" value="ECO:0007669"/>
    <property type="project" value="UniProtKB-KW"/>
</dbReference>
<dbReference type="Proteomes" id="UP001153737">
    <property type="component" value="Chromosome 1"/>
</dbReference>